<keyword evidence="3" id="KW-1133">Transmembrane helix</keyword>
<keyword evidence="2" id="KW-0812">Transmembrane</keyword>
<evidence type="ECO:0000313" key="6">
    <source>
        <dbReference type="EMBL" id="TQL57612.1"/>
    </source>
</evidence>
<comment type="caution">
    <text evidence="6">The sequence shown here is derived from an EMBL/GenBank/DDBJ whole genome shotgun (WGS) entry which is preliminary data.</text>
</comment>
<dbReference type="InterPro" id="IPR032808">
    <property type="entry name" value="DoxX"/>
</dbReference>
<dbReference type="GO" id="GO:0016020">
    <property type="term" value="C:membrane"/>
    <property type="evidence" value="ECO:0007669"/>
    <property type="project" value="UniProtKB-SubCell"/>
</dbReference>
<comment type="subcellular location">
    <subcellularLocation>
        <location evidence="1">Membrane</location>
        <topology evidence="1">Multi-pass membrane protein</topology>
    </subcellularLocation>
</comment>
<dbReference type="AlphaFoldDB" id="A0A542ZBC1"/>
<accession>A0A542ZBC1</accession>
<reference evidence="6 7" key="1">
    <citation type="submission" date="2019-06" db="EMBL/GenBank/DDBJ databases">
        <title>Sequencing the genomes of 1000 actinobacteria strains.</title>
        <authorList>
            <person name="Klenk H.-P."/>
        </authorList>
    </citation>
    <scope>NUCLEOTIDE SEQUENCE [LARGE SCALE GENOMIC DNA]</scope>
    <source>
        <strain evidence="6 7">DSM 8251</strain>
    </source>
</reference>
<evidence type="ECO:0000256" key="1">
    <source>
        <dbReference type="ARBA" id="ARBA00004141"/>
    </source>
</evidence>
<evidence type="ECO:0000313" key="7">
    <source>
        <dbReference type="Proteomes" id="UP000316196"/>
    </source>
</evidence>
<evidence type="ECO:0000256" key="3">
    <source>
        <dbReference type="ARBA" id="ARBA00022989"/>
    </source>
</evidence>
<sequence length="191" mass="20179">MGGMNPFRVATRAMLASYFVVNGVKALKEPEEYADETQQFAESVVPLAKNAVPQLPETASTWAMIRGGLQVVGGVALATGKGRRLGALLLTTSMVPSLLASGPTGDPDKRDDFLRNLALTGATLIAAGDLQGRPSVSYRLAESRKRAEKRKQIAQKASARGKARGKIQANMRNKARGATKAATKVGKNATS</sequence>
<proteinExistence type="predicted"/>
<name>A0A542ZBC1_9ACTN</name>
<gene>
    <name evidence="6" type="ORF">FB460_1446</name>
</gene>
<evidence type="ECO:0000256" key="5">
    <source>
        <dbReference type="SAM" id="MobiDB-lite"/>
    </source>
</evidence>
<dbReference type="Pfam" id="PF07681">
    <property type="entry name" value="DoxX"/>
    <property type="match status" value="1"/>
</dbReference>
<dbReference type="Proteomes" id="UP000316196">
    <property type="component" value="Unassembled WGS sequence"/>
</dbReference>
<feature type="compositionally biased region" description="Basic residues" evidence="5">
    <location>
        <begin position="146"/>
        <end position="165"/>
    </location>
</feature>
<organism evidence="6 7">
    <name type="scientific">Propioniferax innocua</name>
    <dbReference type="NCBI Taxonomy" id="1753"/>
    <lineage>
        <taxon>Bacteria</taxon>
        <taxon>Bacillati</taxon>
        <taxon>Actinomycetota</taxon>
        <taxon>Actinomycetes</taxon>
        <taxon>Propionibacteriales</taxon>
        <taxon>Propionibacteriaceae</taxon>
        <taxon>Propioniferax</taxon>
    </lineage>
</organism>
<keyword evidence="4" id="KW-0472">Membrane</keyword>
<dbReference type="OrthoDB" id="329282at2"/>
<dbReference type="EMBL" id="VFOR01000002">
    <property type="protein sequence ID" value="TQL57612.1"/>
    <property type="molecule type" value="Genomic_DNA"/>
</dbReference>
<protein>
    <submittedName>
        <fullName evidence="6">Putative membrane protein YphA (DoxX/SURF4 family)</fullName>
    </submittedName>
</protein>
<evidence type="ECO:0000256" key="2">
    <source>
        <dbReference type="ARBA" id="ARBA00022692"/>
    </source>
</evidence>
<evidence type="ECO:0000256" key="4">
    <source>
        <dbReference type="ARBA" id="ARBA00023136"/>
    </source>
</evidence>
<feature type="region of interest" description="Disordered" evidence="5">
    <location>
        <begin position="143"/>
        <end position="191"/>
    </location>
</feature>
<keyword evidence="7" id="KW-1185">Reference proteome</keyword>